<gene>
    <name evidence="2" type="ORF">METZ01_LOCUS2539</name>
</gene>
<organism evidence="2">
    <name type="scientific">marine metagenome</name>
    <dbReference type="NCBI Taxonomy" id="408172"/>
    <lineage>
        <taxon>unclassified sequences</taxon>
        <taxon>metagenomes</taxon>
        <taxon>ecological metagenomes</taxon>
    </lineage>
</organism>
<reference evidence="2" key="1">
    <citation type="submission" date="2018-05" db="EMBL/GenBank/DDBJ databases">
        <authorList>
            <person name="Lanie J.A."/>
            <person name="Ng W.-L."/>
            <person name="Kazmierczak K.M."/>
            <person name="Andrzejewski T.M."/>
            <person name="Davidsen T.M."/>
            <person name="Wayne K.J."/>
            <person name="Tettelin H."/>
            <person name="Glass J.I."/>
            <person name="Rusch D."/>
            <person name="Podicherti R."/>
            <person name="Tsui H.-C.T."/>
            <person name="Winkler M.E."/>
        </authorList>
    </citation>
    <scope>NUCLEOTIDE SEQUENCE</scope>
</reference>
<proteinExistence type="predicted"/>
<feature type="compositionally biased region" description="Polar residues" evidence="1">
    <location>
        <begin position="1"/>
        <end position="15"/>
    </location>
</feature>
<dbReference type="AlphaFoldDB" id="A0A381N571"/>
<name>A0A381N571_9ZZZZ</name>
<protein>
    <submittedName>
        <fullName evidence="2">Uncharacterized protein</fullName>
    </submittedName>
</protein>
<accession>A0A381N571</accession>
<sequence>VNRAQYTSVPPSYSGAQAPGNVHGPVRLRCNDTTTRLVDEGSILGDTRGPVRYAGKLGSQPARDWH</sequence>
<evidence type="ECO:0000313" key="2">
    <source>
        <dbReference type="EMBL" id="SUZ49685.1"/>
    </source>
</evidence>
<feature type="region of interest" description="Disordered" evidence="1">
    <location>
        <begin position="1"/>
        <end position="26"/>
    </location>
</feature>
<dbReference type="EMBL" id="UINC01000130">
    <property type="protein sequence ID" value="SUZ49685.1"/>
    <property type="molecule type" value="Genomic_DNA"/>
</dbReference>
<feature type="non-terminal residue" evidence="2">
    <location>
        <position position="1"/>
    </location>
</feature>
<evidence type="ECO:0000256" key="1">
    <source>
        <dbReference type="SAM" id="MobiDB-lite"/>
    </source>
</evidence>